<dbReference type="EMBL" id="FRDA01000007">
    <property type="protein sequence ID" value="SHN08189.1"/>
    <property type="molecule type" value="Genomic_DNA"/>
</dbReference>
<dbReference type="STRING" id="1190415.SAMN05216593_10784"/>
<dbReference type="OrthoDB" id="7004623at2"/>
<gene>
    <name evidence="1" type="ORF">SAMN05216593_10784</name>
</gene>
<reference evidence="1 2" key="1">
    <citation type="submission" date="2016-11" db="EMBL/GenBank/DDBJ databases">
        <authorList>
            <person name="Jaros S."/>
            <person name="Januszkiewicz K."/>
            <person name="Wedrychowicz H."/>
        </authorList>
    </citation>
    <scope>NUCLEOTIDE SEQUENCE [LARGE SCALE GENOMIC DNA]</scope>
    <source>
        <strain evidence="1 2">LMG 26898</strain>
    </source>
</reference>
<name>A0A1M7NVS4_9PSED</name>
<evidence type="ECO:0000313" key="1">
    <source>
        <dbReference type="EMBL" id="SHN08189.1"/>
    </source>
</evidence>
<sequence>MNSGNESFLYGTNLVSFGEGIEASLRQDVLDCLLYAQLKADGETSRQQDWRGWLHACQRSMHEAGARQSAVVGDDVMIIHGLGDLFNPRFLGAASSIELRGLFNHSIDRLLTSDQAKTYFRSWFSSGRSESFQIVPCVMESDDEVTIMLCGTQLTTLAFRPGFFFWDVLRGEMRVHYAGAAYRFSRKLFEPSRLKVQETLDRHAKRQIIQL</sequence>
<protein>
    <submittedName>
        <fullName evidence="1">Uncharacterized protein</fullName>
    </submittedName>
</protein>
<dbReference type="Proteomes" id="UP000183983">
    <property type="component" value="Unassembled WGS sequence"/>
</dbReference>
<accession>A0A1M7NVS4</accession>
<organism evidence="1 2">
    <name type="scientific">Pseudomonas asturiensis</name>
    <dbReference type="NCBI Taxonomy" id="1190415"/>
    <lineage>
        <taxon>Bacteria</taxon>
        <taxon>Pseudomonadati</taxon>
        <taxon>Pseudomonadota</taxon>
        <taxon>Gammaproteobacteria</taxon>
        <taxon>Pseudomonadales</taxon>
        <taxon>Pseudomonadaceae</taxon>
        <taxon>Pseudomonas</taxon>
    </lineage>
</organism>
<proteinExistence type="predicted"/>
<evidence type="ECO:0000313" key="2">
    <source>
        <dbReference type="Proteomes" id="UP000183983"/>
    </source>
</evidence>
<dbReference type="AlphaFoldDB" id="A0A1M7NVS4"/>